<protein>
    <submittedName>
        <fullName evidence="1">Uncharacterized protein</fullName>
    </submittedName>
</protein>
<gene>
    <name evidence="1" type="ORF">ND810_03725</name>
</gene>
<evidence type="ECO:0000313" key="2">
    <source>
        <dbReference type="Proteomes" id="UP001209694"/>
    </source>
</evidence>
<evidence type="ECO:0000313" key="1">
    <source>
        <dbReference type="EMBL" id="MCW7514253.1"/>
    </source>
</evidence>
<dbReference type="EMBL" id="JAMQQD010000001">
    <property type="protein sequence ID" value="MCW7514253.1"/>
    <property type="molecule type" value="Genomic_DNA"/>
</dbReference>
<comment type="caution">
    <text evidence="1">The sequence shown here is derived from an EMBL/GenBank/DDBJ whole genome shotgun (WGS) entry which is preliminary data.</text>
</comment>
<dbReference type="RefSeq" id="WP_246834647.1">
    <property type="nucleotide sequence ID" value="NZ_JAMQPS010000001.1"/>
</dbReference>
<name>A0AAW5V181_9LEPT</name>
<dbReference type="AlphaFoldDB" id="A0AAW5V181"/>
<proteinExistence type="predicted"/>
<dbReference type="Proteomes" id="UP001209694">
    <property type="component" value="Unassembled WGS sequence"/>
</dbReference>
<reference evidence="1" key="1">
    <citation type="submission" date="2022-06" db="EMBL/GenBank/DDBJ databases">
        <title>Leptospira isolates from biofilms formed at urban environments.</title>
        <authorList>
            <person name="Ribeiro P.S."/>
            <person name="Sousa T."/>
            <person name="Carvalho N."/>
            <person name="Aburjaile F."/>
            <person name="Neves F."/>
            <person name="Oliveira D."/>
            <person name="Blanco L."/>
            <person name="Lima J."/>
            <person name="Costa F."/>
            <person name="Brenig B."/>
            <person name="Soares S."/>
            <person name="Ramos R."/>
            <person name="Goes-Neto A."/>
            <person name="Matiuzzi M."/>
            <person name="Azevedo V."/>
            <person name="Ristow P."/>
        </authorList>
    </citation>
    <scope>NUCLEOTIDE SEQUENCE</scope>
    <source>
        <strain evidence="1">VSF7</strain>
    </source>
</reference>
<sequence>MSLKIMKIEYFTKWEKDSNLIITRLTGFVTELDVKEWEIGLKQVFRDLPKGTKFKMFVNFHGLSPSTVTAHKSYRDVIPLLLSQYGWRIGYLDLFEEANDLTISKTNESECYAAVHCHQDGYKIQEYERRFGKENEHFYEDPIFSEAWIRSYEYPTLVSS</sequence>
<organism evidence="1 2">
    <name type="scientific">Leptospira levettii</name>
    <dbReference type="NCBI Taxonomy" id="2023178"/>
    <lineage>
        <taxon>Bacteria</taxon>
        <taxon>Pseudomonadati</taxon>
        <taxon>Spirochaetota</taxon>
        <taxon>Spirochaetia</taxon>
        <taxon>Leptospirales</taxon>
        <taxon>Leptospiraceae</taxon>
        <taxon>Leptospira</taxon>
    </lineage>
</organism>
<accession>A0AAW5V181</accession>